<dbReference type="EMBL" id="CM045763">
    <property type="protein sequence ID" value="KAI8023276.1"/>
    <property type="molecule type" value="Genomic_DNA"/>
</dbReference>
<accession>A0ACC0IGR3</accession>
<gene>
    <name evidence="1" type="ORF">LOK49_LG03G01250</name>
</gene>
<comment type="caution">
    <text evidence="1">The sequence shown here is derived from an EMBL/GenBank/DDBJ whole genome shotgun (WGS) entry which is preliminary data.</text>
</comment>
<organism evidence="1 2">
    <name type="scientific">Camellia lanceoleosa</name>
    <dbReference type="NCBI Taxonomy" id="1840588"/>
    <lineage>
        <taxon>Eukaryota</taxon>
        <taxon>Viridiplantae</taxon>
        <taxon>Streptophyta</taxon>
        <taxon>Embryophyta</taxon>
        <taxon>Tracheophyta</taxon>
        <taxon>Spermatophyta</taxon>
        <taxon>Magnoliopsida</taxon>
        <taxon>eudicotyledons</taxon>
        <taxon>Gunneridae</taxon>
        <taxon>Pentapetalae</taxon>
        <taxon>asterids</taxon>
        <taxon>Ericales</taxon>
        <taxon>Theaceae</taxon>
        <taxon>Camellia</taxon>
    </lineage>
</organism>
<proteinExistence type="predicted"/>
<protein>
    <submittedName>
        <fullName evidence="1">Transcription factor MYB36</fullName>
    </submittedName>
</protein>
<keyword evidence="2" id="KW-1185">Reference proteome</keyword>
<evidence type="ECO:0000313" key="1">
    <source>
        <dbReference type="EMBL" id="KAI8023276.1"/>
    </source>
</evidence>
<reference evidence="1 2" key="1">
    <citation type="journal article" date="2022" name="Plant J.">
        <title>Chromosome-level genome of Camellia lanceoleosa provides a valuable resource for understanding genome evolution and self-incompatibility.</title>
        <authorList>
            <person name="Gong W."/>
            <person name="Xiao S."/>
            <person name="Wang L."/>
            <person name="Liao Z."/>
            <person name="Chang Y."/>
            <person name="Mo W."/>
            <person name="Hu G."/>
            <person name="Li W."/>
            <person name="Zhao G."/>
            <person name="Zhu H."/>
            <person name="Hu X."/>
            <person name="Ji K."/>
            <person name="Xiang X."/>
            <person name="Song Q."/>
            <person name="Yuan D."/>
            <person name="Jin S."/>
            <person name="Zhang L."/>
        </authorList>
    </citation>
    <scope>NUCLEOTIDE SEQUENCE [LARGE SCALE GENOMIC DNA]</scope>
    <source>
        <strain evidence="1">SQ_2022a</strain>
    </source>
</reference>
<sequence length="251" mass="27809">MGRAPCCDKTKVKRGTWSPEEDITLKNYIEKFGTVSNWISLPQKAGLMRCGKSCRLRWLNYLRPNIKHGGFTEEEDNIILFLYHNMGSRWSVIASHLPGRTDNDVKNYWNTKLKKKLLLKNTTFKSTTNTKLNTYCHGNSDCSNTSTSGVLQHAMINANYQQNLVPEVVLSDPIQVQESGSPSTNICSSGGVSTSSQEVTSLSPFENKDGLWPGNGGGGAAQDDDGFLMGLVGSGFYYDLLNDFDFEEKIG</sequence>
<name>A0ACC0IGR3_9ERIC</name>
<evidence type="ECO:0000313" key="2">
    <source>
        <dbReference type="Proteomes" id="UP001060215"/>
    </source>
</evidence>
<dbReference type="Proteomes" id="UP001060215">
    <property type="component" value="Chromosome 6"/>
</dbReference>